<protein>
    <recommendedName>
        <fullName evidence="2">histidine kinase</fullName>
        <ecNumber evidence="2">2.7.13.3</ecNumber>
    </recommendedName>
</protein>
<dbReference type="InterPro" id="IPR050736">
    <property type="entry name" value="Sensor_HK_Regulatory"/>
</dbReference>
<accession>A0AAE3QQN7</accession>
<evidence type="ECO:0000256" key="2">
    <source>
        <dbReference type="ARBA" id="ARBA00012438"/>
    </source>
</evidence>
<dbReference type="InterPro" id="IPR036890">
    <property type="entry name" value="HATPase_C_sf"/>
</dbReference>
<dbReference type="CDD" id="cd00082">
    <property type="entry name" value="HisKA"/>
    <property type="match status" value="1"/>
</dbReference>
<dbReference type="SUPFAM" id="SSF55874">
    <property type="entry name" value="ATPase domain of HSP90 chaperone/DNA topoisomerase II/histidine kinase"/>
    <property type="match status" value="1"/>
</dbReference>
<dbReference type="SMART" id="SM00387">
    <property type="entry name" value="HATPase_c"/>
    <property type="match status" value="1"/>
</dbReference>
<keyword evidence="7" id="KW-0472">Membrane</keyword>
<keyword evidence="6" id="KW-0902">Two-component regulatory system</keyword>
<gene>
    <name evidence="9" type="ORF">QNI16_10785</name>
</gene>
<dbReference type="InterPro" id="IPR003594">
    <property type="entry name" value="HATPase_dom"/>
</dbReference>
<name>A0AAE3QQN7_9BACT</name>
<comment type="caution">
    <text evidence="9">The sequence shown here is derived from an EMBL/GenBank/DDBJ whole genome shotgun (WGS) entry which is preliminary data.</text>
</comment>
<evidence type="ECO:0000256" key="1">
    <source>
        <dbReference type="ARBA" id="ARBA00000085"/>
    </source>
</evidence>
<reference evidence="9" key="1">
    <citation type="submission" date="2023-05" db="EMBL/GenBank/DDBJ databases">
        <authorList>
            <person name="Zhang X."/>
        </authorList>
    </citation>
    <scope>NUCLEOTIDE SEQUENCE</scope>
    <source>
        <strain evidence="9">YF14B1</strain>
    </source>
</reference>
<evidence type="ECO:0000259" key="8">
    <source>
        <dbReference type="PROSITE" id="PS50109"/>
    </source>
</evidence>
<keyword evidence="4" id="KW-0808">Transferase</keyword>
<feature type="transmembrane region" description="Helical" evidence="7">
    <location>
        <begin position="6"/>
        <end position="29"/>
    </location>
</feature>
<dbReference type="RefSeq" id="WP_313978143.1">
    <property type="nucleotide sequence ID" value="NZ_JASJOS010000004.1"/>
</dbReference>
<keyword evidence="3" id="KW-0597">Phosphoprotein</keyword>
<keyword evidence="5 9" id="KW-0418">Kinase</keyword>
<dbReference type="SUPFAM" id="SSF47384">
    <property type="entry name" value="Homodimeric domain of signal transducing histidine kinase"/>
    <property type="match status" value="1"/>
</dbReference>
<dbReference type="InterPro" id="IPR003661">
    <property type="entry name" value="HisK_dim/P_dom"/>
</dbReference>
<dbReference type="Pfam" id="PF00512">
    <property type="entry name" value="HisKA"/>
    <property type="match status" value="1"/>
</dbReference>
<comment type="catalytic activity">
    <reaction evidence="1">
        <text>ATP + protein L-histidine = ADP + protein N-phospho-L-histidine.</text>
        <dbReference type="EC" id="2.7.13.3"/>
    </reaction>
</comment>
<keyword evidence="7" id="KW-1133">Transmembrane helix</keyword>
<dbReference type="PANTHER" id="PTHR43711:SF26">
    <property type="entry name" value="SENSOR HISTIDINE KINASE RCSC"/>
    <property type="match status" value="1"/>
</dbReference>
<dbReference type="SMART" id="SM00388">
    <property type="entry name" value="HisKA"/>
    <property type="match status" value="1"/>
</dbReference>
<dbReference type="InterPro" id="IPR036097">
    <property type="entry name" value="HisK_dim/P_sf"/>
</dbReference>
<proteinExistence type="predicted"/>
<dbReference type="EC" id="2.7.13.3" evidence="2"/>
<dbReference type="Proteomes" id="UP001241110">
    <property type="component" value="Unassembled WGS sequence"/>
</dbReference>
<organism evidence="9 10">
    <name type="scientific">Xanthocytophaga flava</name>
    <dbReference type="NCBI Taxonomy" id="3048013"/>
    <lineage>
        <taxon>Bacteria</taxon>
        <taxon>Pseudomonadati</taxon>
        <taxon>Bacteroidota</taxon>
        <taxon>Cytophagia</taxon>
        <taxon>Cytophagales</taxon>
        <taxon>Rhodocytophagaceae</taxon>
        <taxon>Xanthocytophaga</taxon>
    </lineage>
</organism>
<dbReference type="PANTHER" id="PTHR43711">
    <property type="entry name" value="TWO-COMPONENT HISTIDINE KINASE"/>
    <property type="match status" value="1"/>
</dbReference>
<dbReference type="Gene3D" id="1.10.287.130">
    <property type="match status" value="1"/>
</dbReference>
<dbReference type="PROSITE" id="PS50109">
    <property type="entry name" value="HIS_KIN"/>
    <property type="match status" value="1"/>
</dbReference>
<dbReference type="InterPro" id="IPR005467">
    <property type="entry name" value="His_kinase_dom"/>
</dbReference>
<evidence type="ECO:0000256" key="7">
    <source>
        <dbReference type="SAM" id="Phobius"/>
    </source>
</evidence>
<dbReference type="FunFam" id="3.30.565.10:FF:000006">
    <property type="entry name" value="Sensor histidine kinase WalK"/>
    <property type="match status" value="1"/>
</dbReference>
<dbReference type="CDD" id="cd00075">
    <property type="entry name" value="HATPase"/>
    <property type="match status" value="1"/>
</dbReference>
<keyword evidence="7" id="KW-0812">Transmembrane</keyword>
<dbReference type="Pfam" id="PF02518">
    <property type="entry name" value="HATPase_c"/>
    <property type="match status" value="1"/>
</dbReference>
<dbReference type="EMBL" id="JASJOS010000004">
    <property type="protein sequence ID" value="MDJ1480968.1"/>
    <property type="molecule type" value="Genomic_DNA"/>
</dbReference>
<dbReference type="GO" id="GO:0000155">
    <property type="term" value="F:phosphorelay sensor kinase activity"/>
    <property type="evidence" value="ECO:0007669"/>
    <property type="project" value="InterPro"/>
</dbReference>
<feature type="domain" description="Histidine kinase" evidence="8">
    <location>
        <begin position="205"/>
        <end position="423"/>
    </location>
</feature>
<dbReference type="AlphaFoldDB" id="A0AAE3QQN7"/>
<evidence type="ECO:0000313" key="10">
    <source>
        <dbReference type="Proteomes" id="UP001241110"/>
    </source>
</evidence>
<evidence type="ECO:0000256" key="4">
    <source>
        <dbReference type="ARBA" id="ARBA00022679"/>
    </source>
</evidence>
<sequence>MKLNRTYLFISISSLALVVVLIIQVNWIVQTAQIKEELFNEKANMVLARTVEALASDKEACRKLETSIGKSEIHKIDSLFTHYMKFYNFHIEYYFEVKPGTVPFKDNIGFVNNLYPDDLYSKGLYAKPDQPGCYKKNLEAVANKNGVELKLIFPKKEQFIRQEMGSVFIASVILILVVLVLSWRTIVSLIYEKKISEHTTDFLNNMTHEFKTPLTNIALAGKMILKASTHKQEERMKHHSEIILEENEKLRLQVEQMLSMTALERGEIPLQKTELDVHQLITGALKYINIQVEDQNGYLKTDLVADRSVVMGDKTHLTNALCNLIDNAIKYSGEKLELSVQTSNIGQHILIAVSDKGIGIEKKYHKKIFDKFFRVPTGDIHTVKGFGLGLAYIKKIVELHKGIIALESEKGKGTTFIIRLPYV</sequence>
<evidence type="ECO:0000256" key="3">
    <source>
        <dbReference type="ARBA" id="ARBA00022553"/>
    </source>
</evidence>
<dbReference type="Gene3D" id="3.30.565.10">
    <property type="entry name" value="Histidine kinase-like ATPase, C-terminal domain"/>
    <property type="match status" value="1"/>
</dbReference>
<dbReference type="InterPro" id="IPR004358">
    <property type="entry name" value="Sig_transdc_His_kin-like_C"/>
</dbReference>
<evidence type="ECO:0000256" key="5">
    <source>
        <dbReference type="ARBA" id="ARBA00022777"/>
    </source>
</evidence>
<feature type="transmembrane region" description="Helical" evidence="7">
    <location>
        <begin position="164"/>
        <end position="183"/>
    </location>
</feature>
<evidence type="ECO:0000313" key="9">
    <source>
        <dbReference type="EMBL" id="MDJ1480968.1"/>
    </source>
</evidence>
<dbReference type="PRINTS" id="PR00344">
    <property type="entry name" value="BCTRLSENSOR"/>
</dbReference>
<evidence type="ECO:0000256" key="6">
    <source>
        <dbReference type="ARBA" id="ARBA00023012"/>
    </source>
</evidence>